<accession>A0A2I4Q2A5</accession>
<keyword evidence="4 7" id="KW-0694">RNA-binding</keyword>
<dbReference type="InterPro" id="IPR018258">
    <property type="entry name" value="Ribosomal_bL21_CS"/>
</dbReference>
<dbReference type="InterPro" id="IPR036164">
    <property type="entry name" value="bL21-like_sf"/>
</dbReference>
<dbReference type="NCBIfam" id="TIGR00061">
    <property type="entry name" value="L21"/>
    <property type="match status" value="1"/>
</dbReference>
<comment type="similarity">
    <text evidence="1 7 8">Belongs to the bacterial ribosomal protein bL21 family.</text>
</comment>
<evidence type="ECO:0000256" key="5">
    <source>
        <dbReference type="ARBA" id="ARBA00022980"/>
    </source>
</evidence>
<sequence length="125" mass="14737">MEYAIIEASGRQFWIEPKKFVEFNRLLLHIGSTIILKRILFVKKTIVKDVEVPSTSLIKRIKKTTTFVGQPYITNIFIKGIISKHFLGPKILVFKMKPKKKYRKKFGHRQKLTRLFISEITESKE</sequence>
<dbReference type="RefSeq" id="YP_009455825.1">
    <property type="nucleotide sequence ID" value="NC_036804.1"/>
</dbReference>
<dbReference type="RefSeq" id="YP_009455746.1">
    <property type="nucleotide sequence ID" value="NC_036804.1"/>
</dbReference>
<name>A0A2I4Q2A5_9PHAE</name>
<keyword evidence="9" id="KW-0150">Chloroplast</keyword>
<dbReference type="EMBL" id="KY433579">
    <property type="protein sequence ID" value="AQZ24964.1"/>
    <property type="molecule type" value="Genomic_DNA"/>
</dbReference>
<dbReference type="InterPro" id="IPR028909">
    <property type="entry name" value="bL21-like"/>
</dbReference>
<dbReference type="PANTHER" id="PTHR21349">
    <property type="entry name" value="50S RIBOSOMAL PROTEIN L21"/>
    <property type="match status" value="1"/>
</dbReference>
<evidence type="ECO:0000256" key="8">
    <source>
        <dbReference type="RuleBase" id="RU000563"/>
    </source>
</evidence>
<evidence type="ECO:0000256" key="3">
    <source>
        <dbReference type="ARBA" id="ARBA00022730"/>
    </source>
</evidence>
<gene>
    <name evidence="7 9" type="primary">rpl21</name>
</gene>
<dbReference type="Pfam" id="PF00829">
    <property type="entry name" value="Ribosomal_L21p"/>
    <property type="match status" value="1"/>
</dbReference>
<evidence type="ECO:0000256" key="2">
    <source>
        <dbReference type="ARBA" id="ARBA00022640"/>
    </source>
</evidence>
<proteinExistence type="inferred from homology"/>
<dbReference type="HAMAP" id="MF_01363">
    <property type="entry name" value="Ribosomal_bL21"/>
    <property type="match status" value="1"/>
</dbReference>
<evidence type="ECO:0000256" key="7">
    <source>
        <dbReference type="HAMAP-Rule" id="MF_01363"/>
    </source>
</evidence>
<dbReference type="GO" id="GO:0005762">
    <property type="term" value="C:mitochondrial large ribosomal subunit"/>
    <property type="evidence" value="ECO:0007669"/>
    <property type="project" value="TreeGrafter"/>
</dbReference>
<evidence type="ECO:0000256" key="6">
    <source>
        <dbReference type="ARBA" id="ARBA00023274"/>
    </source>
</evidence>
<dbReference type="PANTHER" id="PTHR21349:SF7">
    <property type="entry name" value="LARGE RIBOSOMAL SUBUNIT PROTEIN BL21C"/>
    <property type="match status" value="1"/>
</dbReference>
<evidence type="ECO:0000256" key="1">
    <source>
        <dbReference type="ARBA" id="ARBA00008563"/>
    </source>
</evidence>
<comment type="function">
    <text evidence="7 8">This protein binds to 23S rRNA.</text>
</comment>
<dbReference type="GeneID" id="35656092"/>
<dbReference type="GeneID" id="35656157"/>
<dbReference type="AlphaFoldDB" id="A0A2I4Q2A5"/>
<dbReference type="GO" id="GO:0009507">
    <property type="term" value="C:chloroplast"/>
    <property type="evidence" value="ECO:0007669"/>
    <property type="project" value="UniProtKB-SubCell"/>
</dbReference>
<evidence type="ECO:0000256" key="4">
    <source>
        <dbReference type="ARBA" id="ARBA00022884"/>
    </source>
</evidence>
<keyword evidence="6 7" id="KW-0687">Ribonucleoprotein</keyword>
<comment type="subcellular location">
    <subcellularLocation>
        <location evidence="7">Plastid</location>
        <location evidence="7">Chloroplast</location>
    </subcellularLocation>
</comment>
<dbReference type="InterPro" id="IPR001787">
    <property type="entry name" value="Ribosomal_bL21"/>
</dbReference>
<keyword evidence="2 9" id="KW-0934">Plastid</keyword>
<dbReference type="EMBL" id="KY433579">
    <property type="protein sequence ID" value="AQZ25041.1"/>
    <property type="molecule type" value="Genomic_DNA"/>
</dbReference>
<dbReference type="GO" id="GO:0006412">
    <property type="term" value="P:translation"/>
    <property type="evidence" value="ECO:0007669"/>
    <property type="project" value="UniProtKB-UniRule"/>
</dbReference>
<reference evidence="9" key="1">
    <citation type="journal article" date="2017" name="Mar. Biotechnol.">
        <title>Plastid Genome of Dictyopteris divaricata (Dictyotales, Phaeophyceae): Understanding the Evolution of Plastid Genomes in Brown Algae.</title>
        <authorList>
            <person name="Liu F."/>
            <person name="Jin Z."/>
            <person name="Wang Y."/>
            <person name="Bi Y."/>
            <person name="Melton J.T.III."/>
        </authorList>
    </citation>
    <scope>NUCLEOTIDE SEQUENCE</scope>
</reference>
<geneLocation type="chloroplast" evidence="9"/>
<keyword evidence="5 7" id="KW-0689">Ribosomal protein</keyword>
<evidence type="ECO:0000313" key="9">
    <source>
        <dbReference type="EMBL" id="AQZ24964.1"/>
    </source>
</evidence>
<organism evidence="9">
    <name type="scientific">Dictyopteris divaricata</name>
    <dbReference type="NCBI Taxonomy" id="156996"/>
    <lineage>
        <taxon>Eukaryota</taxon>
        <taxon>Sar</taxon>
        <taxon>Stramenopiles</taxon>
        <taxon>Ochrophyta</taxon>
        <taxon>PX clade</taxon>
        <taxon>Phaeophyceae</taxon>
        <taxon>Dictyotales</taxon>
        <taxon>Dictyotaceae</taxon>
        <taxon>Dictyopteris</taxon>
    </lineage>
</organism>
<comment type="subunit">
    <text evidence="7 8">Part of the 50S ribosomal subunit.</text>
</comment>
<dbReference type="GO" id="GO:0019843">
    <property type="term" value="F:rRNA binding"/>
    <property type="evidence" value="ECO:0007669"/>
    <property type="project" value="UniProtKB-UniRule"/>
</dbReference>
<dbReference type="PROSITE" id="PS01169">
    <property type="entry name" value="RIBOSOMAL_L21"/>
    <property type="match status" value="1"/>
</dbReference>
<dbReference type="GO" id="GO:0003735">
    <property type="term" value="F:structural constituent of ribosome"/>
    <property type="evidence" value="ECO:0007669"/>
    <property type="project" value="InterPro"/>
</dbReference>
<keyword evidence="3 7" id="KW-0699">rRNA-binding</keyword>
<protein>
    <recommendedName>
        <fullName evidence="7">Large ribosomal subunit protein bL21c</fullName>
    </recommendedName>
</protein>
<dbReference type="SUPFAM" id="SSF141091">
    <property type="entry name" value="L21p-like"/>
    <property type="match status" value="1"/>
</dbReference>